<evidence type="ECO:0000313" key="2">
    <source>
        <dbReference type="Proteomes" id="UP000650628"/>
    </source>
</evidence>
<accession>A0A8J3X9S1</accession>
<sequence length="84" mass="9586">MVERTRGSAPCTYRQGRASKGDFGMRIIGLPDIFHNFSPLVRVYKDEGGGLITARSMLAGAWKRMFRIHRYTCPGLPRWLSIWA</sequence>
<evidence type="ECO:0000313" key="1">
    <source>
        <dbReference type="EMBL" id="GII28818.1"/>
    </source>
</evidence>
<dbReference type="EMBL" id="BOOO01000011">
    <property type="protein sequence ID" value="GII28818.1"/>
    <property type="molecule type" value="Genomic_DNA"/>
</dbReference>
<name>A0A8J3X9S1_9ACTN</name>
<gene>
    <name evidence="1" type="ORF">Pmi06nite_22600</name>
</gene>
<protein>
    <submittedName>
        <fullName evidence="1">Uncharacterized protein</fullName>
    </submittedName>
</protein>
<reference evidence="1 2" key="1">
    <citation type="submission" date="2021-01" db="EMBL/GenBank/DDBJ databases">
        <title>Whole genome shotgun sequence of Planotetraspora mira NBRC 15435.</title>
        <authorList>
            <person name="Komaki H."/>
            <person name="Tamura T."/>
        </authorList>
    </citation>
    <scope>NUCLEOTIDE SEQUENCE [LARGE SCALE GENOMIC DNA]</scope>
    <source>
        <strain evidence="1 2">NBRC 15435</strain>
    </source>
</reference>
<keyword evidence="2" id="KW-1185">Reference proteome</keyword>
<comment type="caution">
    <text evidence="1">The sequence shown here is derived from an EMBL/GenBank/DDBJ whole genome shotgun (WGS) entry which is preliminary data.</text>
</comment>
<organism evidence="1 2">
    <name type="scientific">Planotetraspora mira</name>
    <dbReference type="NCBI Taxonomy" id="58121"/>
    <lineage>
        <taxon>Bacteria</taxon>
        <taxon>Bacillati</taxon>
        <taxon>Actinomycetota</taxon>
        <taxon>Actinomycetes</taxon>
        <taxon>Streptosporangiales</taxon>
        <taxon>Streptosporangiaceae</taxon>
        <taxon>Planotetraspora</taxon>
    </lineage>
</organism>
<dbReference type="Proteomes" id="UP000650628">
    <property type="component" value="Unassembled WGS sequence"/>
</dbReference>
<dbReference type="AlphaFoldDB" id="A0A8J3X9S1"/>
<dbReference type="RefSeq" id="WP_203952850.1">
    <property type="nucleotide sequence ID" value="NZ_BOOO01000011.1"/>
</dbReference>
<proteinExistence type="predicted"/>